<reference evidence="1" key="1">
    <citation type="submission" date="2018-10" db="EMBL/GenBank/DDBJ databases">
        <title>Hidden diversity of soil giant viruses.</title>
        <authorList>
            <person name="Schulz F."/>
            <person name="Alteio L."/>
            <person name="Goudeau D."/>
            <person name="Ryan E.M."/>
            <person name="Malmstrom R.R."/>
            <person name="Blanchard J."/>
            <person name="Woyke T."/>
        </authorList>
    </citation>
    <scope>NUCLEOTIDE SEQUENCE</scope>
    <source>
        <strain evidence="1">TEV1</strain>
    </source>
</reference>
<evidence type="ECO:0008006" key="2">
    <source>
        <dbReference type="Google" id="ProtNLM"/>
    </source>
</evidence>
<organism evidence="1">
    <name type="scientific">Terrestrivirus sp</name>
    <dbReference type="NCBI Taxonomy" id="2487775"/>
    <lineage>
        <taxon>Viruses</taxon>
        <taxon>Varidnaviria</taxon>
        <taxon>Bamfordvirae</taxon>
        <taxon>Nucleocytoviricota</taxon>
        <taxon>Megaviricetes</taxon>
        <taxon>Imitervirales</taxon>
        <taxon>Mimiviridae</taxon>
        <taxon>Klosneuvirinae</taxon>
    </lineage>
</organism>
<gene>
    <name evidence="1" type="ORF">Terrestrivirus3_191</name>
</gene>
<evidence type="ECO:0000313" key="1">
    <source>
        <dbReference type="EMBL" id="AYV75922.1"/>
    </source>
</evidence>
<sequence>MQNNNVVYVASDVDNQMYLVRDVEDKQQASNMLAKIKNNILTITKYLYNNIKNFPEYSTYIQQLHDRIKNVEVLESSEDSVYTSYSVNKGEQIVFCLRSRKIKNQLHKLNLLMYVVLHEMSHVACPEYGHTQLFKHIFGFITQIGISLGLYTKIDFAKDPTEYCGMTITDSII</sequence>
<accession>A0A3G4ZM37</accession>
<dbReference type="EMBL" id="MK071981">
    <property type="protein sequence ID" value="AYV75922.1"/>
    <property type="molecule type" value="Genomic_DNA"/>
</dbReference>
<protein>
    <recommendedName>
        <fullName evidence="2">WLM domain-containing protein</fullName>
    </recommendedName>
</protein>
<name>A0A3G4ZM37_9VIRU</name>
<proteinExistence type="predicted"/>